<dbReference type="PANTHER" id="PTHR34322:SF2">
    <property type="entry name" value="TRANSPOSASE IS200-LIKE DOMAIN-CONTAINING PROTEIN"/>
    <property type="match status" value="1"/>
</dbReference>
<feature type="domain" description="Transposase IS200-like" evidence="1">
    <location>
        <begin position="9"/>
        <end position="154"/>
    </location>
</feature>
<gene>
    <name evidence="2" type="ORF">UR64_C0002G0045</name>
</gene>
<organism evidence="2 3">
    <name type="scientific">Candidatus Nomurabacteria bacterium GW2011_GWE1_35_16</name>
    <dbReference type="NCBI Taxonomy" id="1618761"/>
    <lineage>
        <taxon>Bacteria</taxon>
        <taxon>Candidatus Nomuraibacteriota</taxon>
    </lineage>
</organism>
<evidence type="ECO:0000259" key="1">
    <source>
        <dbReference type="SMART" id="SM01321"/>
    </source>
</evidence>
<dbReference type="GO" id="GO:0004803">
    <property type="term" value="F:transposase activity"/>
    <property type="evidence" value="ECO:0007669"/>
    <property type="project" value="InterPro"/>
</dbReference>
<evidence type="ECO:0000313" key="3">
    <source>
        <dbReference type="Proteomes" id="UP000034952"/>
    </source>
</evidence>
<evidence type="ECO:0000313" key="2">
    <source>
        <dbReference type="EMBL" id="KKP66829.1"/>
    </source>
</evidence>
<dbReference type="SUPFAM" id="SSF143422">
    <property type="entry name" value="Transposase IS200-like"/>
    <property type="match status" value="1"/>
</dbReference>
<reference evidence="2 3" key="1">
    <citation type="journal article" date="2015" name="Nature">
        <title>rRNA introns, odd ribosomes, and small enigmatic genomes across a large radiation of phyla.</title>
        <authorList>
            <person name="Brown C.T."/>
            <person name="Hug L.A."/>
            <person name="Thomas B.C."/>
            <person name="Sharon I."/>
            <person name="Castelle C.J."/>
            <person name="Singh A."/>
            <person name="Wilkins M.J."/>
            <person name="Williams K.H."/>
            <person name="Banfield J.F."/>
        </authorList>
    </citation>
    <scope>NUCLEOTIDE SEQUENCE [LARGE SCALE GENOMIC DNA]</scope>
</reference>
<dbReference type="GO" id="GO:0003677">
    <property type="term" value="F:DNA binding"/>
    <property type="evidence" value="ECO:0007669"/>
    <property type="project" value="InterPro"/>
</dbReference>
<name>A0A0G0BBV6_9BACT</name>
<dbReference type="Proteomes" id="UP000034952">
    <property type="component" value="Unassembled WGS sequence"/>
</dbReference>
<accession>A0A0G0BBV6</accession>
<proteinExistence type="predicted"/>
<dbReference type="SMART" id="SM01321">
    <property type="entry name" value="Y1_Tnp"/>
    <property type="match status" value="1"/>
</dbReference>
<dbReference type="Gene3D" id="3.30.70.1290">
    <property type="entry name" value="Transposase IS200-like"/>
    <property type="match status" value="1"/>
</dbReference>
<dbReference type="AlphaFoldDB" id="A0A0G0BBV6"/>
<dbReference type="GO" id="GO:0006313">
    <property type="term" value="P:DNA transposition"/>
    <property type="evidence" value="ECO:0007669"/>
    <property type="project" value="InterPro"/>
</dbReference>
<protein>
    <submittedName>
        <fullName evidence="2">Transposase</fullName>
    </submittedName>
</protein>
<dbReference type="InterPro" id="IPR002686">
    <property type="entry name" value="Transposase_17"/>
</dbReference>
<dbReference type="PANTHER" id="PTHR34322">
    <property type="entry name" value="TRANSPOSASE, Y1_TNP DOMAIN-CONTAINING"/>
    <property type="match status" value="1"/>
</dbReference>
<sequence length="226" mass="27384">MAIRDKNLVPEEYYHLYNRGNDKKKIFLDEEDYDRFVKLLYICNSKKEFKFKYSVIRSKIDAFDFERGEPLVSVLSWVLMPNHFHIILICHRSDLCTEKYNPITEFMRKVSTAYVMYFNKKYERTGGLFEGRFKSRHIGEENYFNYIFSYVHLNPIKLIQKDWKEKGIFDKNKAKDFLENYKYSSFQDYFGKKRKEEGIIDKKSIPEYCLCNHAKDLFVWINKGAY</sequence>
<dbReference type="EMBL" id="LBPY01000002">
    <property type="protein sequence ID" value="KKP66829.1"/>
    <property type="molecule type" value="Genomic_DNA"/>
</dbReference>
<dbReference type="InterPro" id="IPR036515">
    <property type="entry name" value="Transposase_17_sf"/>
</dbReference>
<comment type="caution">
    <text evidence="2">The sequence shown here is derived from an EMBL/GenBank/DDBJ whole genome shotgun (WGS) entry which is preliminary data.</text>
</comment>